<dbReference type="EMBL" id="CP108253">
    <property type="protein sequence ID" value="WTU41262.1"/>
    <property type="molecule type" value="Genomic_DNA"/>
</dbReference>
<organism evidence="2">
    <name type="scientific">Streptomyces sp. NBC_00060</name>
    <dbReference type="NCBI Taxonomy" id="2975636"/>
    <lineage>
        <taxon>Bacteria</taxon>
        <taxon>Bacillati</taxon>
        <taxon>Actinomycetota</taxon>
        <taxon>Actinomycetes</taxon>
        <taxon>Kitasatosporales</taxon>
        <taxon>Streptomycetaceae</taxon>
        <taxon>Streptomyces</taxon>
    </lineage>
</organism>
<keyword evidence="1" id="KW-1133">Transmembrane helix</keyword>
<evidence type="ECO:0008006" key="3">
    <source>
        <dbReference type="Google" id="ProtNLM"/>
    </source>
</evidence>
<gene>
    <name evidence="2" type="ORF">OHV25_17530</name>
</gene>
<sequence>MALKAGIVLVWTAILATVNTFLIDAYWGELAFTAVCAGAMAFCLGKADRKQ</sequence>
<dbReference type="AlphaFoldDB" id="A0AAU2H1T5"/>
<name>A0AAU2H1T5_9ACTN</name>
<evidence type="ECO:0000256" key="1">
    <source>
        <dbReference type="SAM" id="Phobius"/>
    </source>
</evidence>
<reference evidence="2" key="1">
    <citation type="submission" date="2022-10" db="EMBL/GenBank/DDBJ databases">
        <title>The complete genomes of actinobacterial strains from the NBC collection.</title>
        <authorList>
            <person name="Joergensen T.S."/>
            <person name="Alvarez Arevalo M."/>
            <person name="Sterndorff E.B."/>
            <person name="Faurdal D."/>
            <person name="Vuksanovic O."/>
            <person name="Mourched A.-S."/>
            <person name="Charusanti P."/>
            <person name="Shaw S."/>
            <person name="Blin K."/>
            <person name="Weber T."/>
        </authorList>
    </citation>
    <scope>NUCLEOTIDE SEQUENCE</scope>
    <source>
        <strain evidence="2">NBC_00060</strain>
    </source>
</reference>
<proteinExistence type="predicted"/>
<keyword evidence="1" id="KW-0472">Membrane</keyword>
<keyword evidence="1" id="KW-0812">Transmembrane</keyword>
<feature type="transmembrane region" description="Helical" evidence="1">
    <location>
        <begin position="30"/>
        <end position="47"/>
    </location>
</feature>
<protein>
    <recommendedName>
        <fullName evidence="3">DUF2530 domain-containing protein</fullName>
    </recommendedName>
</protein>
<evidence type="ECO:0000313" key="2">
    <source>
        <dbReference type="EMBL" id="WTU41262.1"/>
    </source>
</evidence>
<accession>A0AAU2H1T5</accession>